<dbReference type="Proteomes" id="UP001387110">
    <property type="component" value="Unassembled WGS sequence"/>
</dbReference>
<organism evidence="2 3">
    <name type="scientific">Exiguobacterium indicum</name>
    <dbReference type="NCBI Taxonomy" id="296995"/>
    <lineage>
        <taxon>Bacteria</taxon>
        <taxon>Bacillati</taxon>
        <taxon>Bacillota</taxon>
        <taxon>Bacilli</taxon>
        <taxon>Bacillales</taxon>
        <taxon>Bacillales Family XII. Incertae Sedis</taxon>
        <taxon>Exiguobacterium</taxon>
    </lineage>
</organism>
<reference evidence="2 3" key="1">
    <citation type="submission" date="2023-12" db="EMBL/GenBank/DDBJ databases">
        <authorList>
            <person name="Easwaran N."/>
            <person name="Lazarus H.P.S."/>
        </authorList>
    </citation>
    <scope>NUCLEOTIDE SEQUENCE [LARGE SCALE GENOMIC DNA]</scope>
    <source>
        <strain evidence="2 3">VIT-2023</strain>
    </source>
</reference>
<keyword evidence="3" id="KW-1185">Reference proteome</keyword>
<sequence>MRQTLTSTALITLLTSAGIAFPLAEAKPPVDQEPVELDQQQEQTPETE</sequence>
<evidence type="ECO:0000256" key="1">
    <source>
        <dbReference type="SAM" id="MobiDB-lite"/>
    </source>
</evidence>
<name>A0ABU8EFE9_9BACL</name>
<feature type="region of interest" description="Disordered" evidence="1">
    <location>
        <begin position="26"/>
        <end position="48"/>
    </location>
</feature>
<accession>A0ABU8EFE9</accession>
<dbReference type="RefSeq" id="WP_336448789.1">
    <property type="nucleotide sequence ID" value="NZ_JBAWKY010000001.1"/>
</dbReference>
<proteinExistence type="predicted"/>
<comment type="caution">
    <text evidence="2">The sequence shown here is derived from an EMBL/GenBank/DDBJ whole genome shotgun (WGS) entry which is preliminary data.</text>
</comment>
<gene>
    <name evidence="2" type="ORF">SZL87_00620</name>
</gene>
<feature type="compositionally biased region" description="Polar residues" evidence="1">
    <location>
        <begin position="38"/>
        <end position="48"/>
    </location>
</feature>
<evidence type="ECO:0000313" key="2">
    <source>
        <dbReference type="EMBL" id="MEI4460916.1"/>
    </source>
</evidence>
<evidence type="ECO:0000313" key="3">
    <source>
        <dbReference type="Proteomes" id="UP001387110"/>
    </source>
</evidence>
<dbReference type="EMBL" id="JBAWKY010000001">
    <property type="protein sequence ID" value="MEI4460916.1"/>
    <property type="molecule type" value="Genomic_DNA"/>
</dbReference>
<protein>
    <submittedName>
        <fullName evidence="2">Uncharacterized protein</fullName>
    </submittedName>
</protein>